<feature type="transmembrane region" description="Helical" evidence="2">
    <location>
        <begin position="80"/>
        <end position="98"/>
    </location>
</feature>
<sequence>MLFYRVLLFSYLIDSLLTLIPKLILAVAYLFFSSVILIALLTTSISTTKHAILNPGESLHYLLGYLRWLWFNKRHISLEYFFYTLISFITPYLSWKYIKKTAKTTIGKLRKSGKQYLKALKSQVLKKLLSKCARHRANQPVSPGKRRINKLNNRNDTFSYTCHHPSYIQDNVTPTHPPHENVRVQQEMDQQQKRNDATPMREQPTEDR</sequence>
<evidence type="ECO:0000313" key="4">
    <source>
        <dbReference type="Proteomes" id="UP000001942"/>
    </source>
</evidence>
<evidence type="ECO:0000313" key="3">
    <source>
        <dbReference type="EMBL" id="ABD46279.1"/>
    </source>
</evidence>
<keyword evidence="2" id="KW-0472">Membrane</keyword>
<gene>
    <name evidence="3" type="ordered locus">NSE_0564</name>
</gene>
<accession>Q2GDK0</accession>
<keyword evidence="2" id="KW-0812">Transmembrane</keyword>
<name>Q2GDK0_EHRS3</name>
<protein>
    <submittedName>
        <fullName evidence="3">Uncharacterized protein</fullName>
    </submittedName>
</protein>
<organism evidence="3 4">
    <name type="scientific">Ehrlichia sennetsu (strain ATCC VR-367 / Miyayama)</name>
    <name type="common">Neorickettsia sennetsu</name>
    <dbReference type="NCBI Taxonomy" id="222891"/>
    <lineage>
        <taxon>Bacteria</taxon>
        <taxon>Pseudomonadati</taxon>
        <taxon>Pseudomonadota</taxon>
        <taxon>Alphaproteobacteria</taxon>
        <taxon>Rickettsiales</taxon>
        <taxon>Anaplasmataceae</taxon>
        <taxon>Ehrlichia</taxon>
    </lineage>
</organism>
<dbReference type="HOGENOM" id="CLU_1319819_0_0_5"/>
<dbReference type="KEGG" id="nse:NSE_0564"/>
<evidence type="ECO:0000256" key="2">
    <source>
        <dbReference type="SAM" id="Phobius"/>
    </source>
</evidence>
<dbReference type="Proteomes" id="UP000001942">
    <property type="component" value="Chromosome"/>
</dbReference>
<evidence type="ECO:0000256" key="1">
    <source>
        <dbReference type="SAM" id="MobiDB-lite"/>
    </source>
</evidence>
<feature type="transmembrane region" description="Helical" evidence="2">
    <location>
        <begin position="20"/>
        <end position="40"/>
    </location>
</feature>
<keyword evidence="4" id="KW-1185">Reference proteome</keyword>
<reference evidence="3 4" key="1">
    <citation type="journal article" date="2006" name="PLoS Genet.">
        <title>Comparative genomics of emerging human ehrlichiosis agents.</title>
        <authorList>
            <person name="Dunning Hotopp J.C."/>
            <person name="Lin M."/>
            <person name="Madupu R."/>
            <person name="Crabtree J."/>
            <person name="Angiuoli S.V."/>
            <person name="Eisen J.A."/>
            <person name="Seshadri R."/>
            <person name="Ren Q."/>
            <person name="Wu M."/>
            <person name="Utterback T.R."/>
            <person name="Smith S."/>
            <person name="Lewis M."/>
            <person name="Khouri H."/>
            <person name="Zhang C."/>
            <person name="Niu H."/>
            <person name="Lin Q."/>
            <person name="Ohashi N."/>
            <person name="Zhi N."/>
            <person name="Nelson W."/>
            <person name="Brinkac L.M."/>
            <person name="Dodson R.J."/>
            <person name="Rosovitz M.J."/>
            <person name="Sundaram J."/>
            <person name="Daugherty S.C."/>
            <person name="Davidsen T."/>
            <person name="Durkin A.S."/>
            <person name="Gwinn M."/>
            <person name="Haft D.H."/>
            <person name="Selengut J.D."/>
            <person name="Sullivan S.A."/>
            <person name="Zafar N."/>
            <person name="Zhou L."/>
            <person name="Benahmed F."/>
            <person name="Forberger H."/>
            <person name="Halpin R."/>
            <person name="Mulligan S."/>
            <person name="Robinson J."/>
            <person name="White O."/>
            <person name="Rikihisa Y."/>
            <person name="Tettelin H."/>
        </authorList>
    </citation>
    <scope>NUCLEOTIDE SEQUENCE [LARGE SCALE GENOMIC DNA]</scope>
    <source>
        <strain evidence="4">ATCC VR-367 / Miyayama</strain>
    </source>
</reference>
<dbReference type="AlphaFoldDB" id="Q2GDK0"/>
<feature type="region of interest" description="Disordered" evidence="1">
    <location>
        <begin position="170"/>
        <end position="208"/>
    </location>
</feature>
<dbReference type="EMBL" id="CP000237">
    <property type="protein sequence ID" value="ABD46279.1"/>
    <property type="molecule type" value="Genomic_DNA"/>
</dbReference>
<keyword evidence="2" id="KW-1133">Transmembrane helix</keyword>
<proteinExistence type="predicted"/>